<protein>
    <recommendedName>
        <fullName evidence="3">Transposase</fullName>
    </recommendedName>
</protein>
<name>A0ABZ2PWR6_9BURK</name>
<evidence type="ECO:0000313" key="2">
    <source>
        <dbReference type="Proteomes" id="UP001493153"/>
    </source>
</evidence>
<evidence type="ECO:0000313" key="1">
    <source>
        <dbReference type="EMBL" id="WXK39551.1"/>
    </source>
</evidence>
<sequence length="83" mass="8766">MDLFRHGQRCIALKQAAGLRATHRTASATCGDCVGAGNDAVIALQRAARLPLGDMQRGFIRDYAVTGQSINAAAAGRRLSLLK</sequence>
<dbReference type="Proteomes" id="UP001493153">
    <property type="component" value="Chromosome"/>
</dbReference>
<accession>A0ABZ2PWR6</accession>
<gene>
    <name evidence="1" type="ORF">IHE29_09835</name>
</gene>
<reference evidence="1 2" key="1">
    <citation type="submission" date="2020-09" db="EMBL/GenBank/DDBJ databases">
        <title>Genome sequences of Mycetohabitans spp.</title>
        <authorList>
            <person name="Carter M.E."/>
            <person name="Carpenter S.C.D."/>
            <person name="Bogdanove A.J."/>
        </authorList>
    </citation>
    <scope>NUCLEOTIDE SEQUENCE [LARGE SCALE GENOMIC DNA]</scope>
    <source>
        <strain evidence="1 2">B12</strain>
    </source>
</reference>
<evidence type="ECO:0008006" key="3">
    <source>
        <dbReference type="Google" id="ProtNLM"/>
    </source>
</evidence>
<dbReference type="EMBL" id="CP062176">
    <property type="protein sequence ID" value="WXK39551.1"/>
    <property type="molecule type" value="Genomic_DNA"/>
</dbReference>
<dbReference type="RefSeq" id="WP_237070227.1">
    <property type="nucleotide sequence ID" value="NZ_CP062176.1"/>
</dbReference>
<keyword evidence="2" id="KW-1185">Reference proteome</keyword>
<organism evidence="1 2">
    <name type="scientific">Mycetohabitans rhizoxinica</name>
    <dbReference type="NCBI Taxonomy" id="412963"/>
    <lineage>
        <taxon>Bacteria</taxon>
        <taxon>Pseudomonadati</taxon>
        <taxon>Pseudomonadota</taxon>
        <taxon>Betaproteobacteria</taxon>
        <taxon>Burkholderiales</taxon>
        <taxon>Burkholderiaceae</taxon>
        <taxon>Mycetohabitans</taxon>
    </lineage>
</organism>
<proteinExistence type="predicted"/>